<evidence type="ECO:0000313" key="2">
    <source>
        <dbReference type="Proteomes" id="UP001190700"/>
    </source>
</evidence>
<dbReference type="EMBL" id="LGRX02028412">
    <property type="protein sequence ID" value="KAK3248101.1"/>
    <property type="molecule type" value="Genomic_DNA"/>
</dbReference>
<name>A0AAE0C442_9CHLO</name>
<proteinExistence type="predicted"/>
<accession>A0AAE0C442</accession>
<dbReference type="Proteomes" id="UP001190700">
    <property type="component" value="Unassembled WGS sequence"/>
</dbReference>
<sequence length="195" mass="20441">MAALPVGTLVEVYWPGGRVGTATAGAERGADAAGVGGAEGPLGLLGGASGEAGGSVQLQGGGKQKGAGQAFEESQVHLPALDDLCRFLMFSEAFQQLTPEMRDDLGITSTRLSCSDRLTYLPTCQLLRLAHLPAGSQAASSKHTDDCKADFKRTVILHFKGAHGAKMKGKSLWAVMKEYGPESMFQTIGMFKPDL</sequence>
<gene>
    <name evidence="1" type="ORF">CYMTET_42421</name>
</gene>
<dbReference type="AlphaFoldDB" id="A0AAE0C442"/>
<organism evidence="1 2">
    <name type="scientific">Cymbomonas tetramitiformis</name>
    <dbReference type="NCBI Taxonomy" id="36881"/>
    <lineage>
        <taxon>Eukaryota</taxon>
        <taxon>Viridiplantae</taxon>
        <taxon>Chlorophyta</taxon>
        <taxon>Pyramimonadophyceae</taxon>
        <taxon>Pyramimonadales</taxon>
        <taxon>Pyramimonadaceae</taxon>
        <taxon>Cymbomonas</taxon>
    </lineage>
</organism>
<evidence type="ECO:0000313" key="1">
    <source>
        <dbReference type="EMBL" id="KAK3248101.1"/>
    </source>
</evidence>
<keyword evidence="2" id="KW-1185">Reference proteome</keyword>
<reference evidence="1 2" key="1">
    <citation type="journal article" date="2015" name="Genome Biol. Evol.">
        <title>Comparative Genomics of a Bacterivorous Green Alga Reveals Evolutionary Causalities and Consequences of Phago-Mixotrophic Mode of Nutrition.</title>
        <authorList>
            <person name="Burns J.A."/>
            <person name="Paasch A."/>
            <person name="Narechania A."/>
            <person name="Kim E."/>
        </authorList>
    </citation>
    <scope>NUCLEOTIDE SEQUENCE [LARGE SCALE GENOMIC DNA]</scope>
    <source>
        <strain evidence="1 2">PLY_AMNH</strain>
    </source>
</reference>
<comment type="caution">
    <text evidence="1">The sequence shown here is derived from an EMBL/GenBank/DDBJ whole genome shotgun (WGS) entry which is preliminary data.</text>
</comment>
<protein>
    <submittedName>
        <fullName evidence="1">Uncharacterized protein</fullName>
    </submittedName>
</protein>